<feature type="compositionally biased region" description="Basic and acidic residues" evidence="1">
    <location>
        <begin position="141"/>
        <end position="161"/>
    </location>
</feature>
<protein>
    <submittedName>
        <fullName evidence="2">Uncharacterized protein</fullName>
    </submittedName>
</protein>
<feature type="region of interest" description="Disordered" evidence="1">
    <location>
        <begin position="1070"/>
        <end position="1105"/>
    </location>
</feature>
<evidence type="ECO:0000256" key="1">
    <source>
        <dbReference type="SAM" id="MobiDB-lite"/>
    </source>
</evidence>
<feature type="compositionally biased region" description="Basic and acidic residues" evidence="1">
    <location>
        <begin position="1306"/>
        <end position="1316"/>
    </location>
</feature>
<feature type="compositionally biased region" description="Basic residues" evidence="1">
    <location>
        <begin position="876"/>
        <end position="887"/>
    </location>
</feature>
<feature type="region of interest" description="Disordered" evidence="1">
    <location>
        <begin position="50"/>
        <end position="274"/>
    </location>
</feature>
<reference evidence="2" key="1">
    <citation type="submission" date="2021-01" db="EMBL/GenBank/DDBJ databases">
        <authorList>
            <person name="Corre E."/>
            <person name="Pelletier E."/>
            <person name="Niang G."/>
            <person name="Scheremetjew M."/>
            <person name="Finn R."/>
            <person name="Kale V."/>
            <person name="Holt S."/>
            <person name="Cochrane G."/>
            <person name="Meng A."/>
            <person name="Brown T."/>
            <person name="Cohen L."/>
        </authorList>
    </citation>
    <scope>NUCLEOTIDE SEQUENCE</scope>
    <source>
        <strain evidence="2">MM31A-1</strain>
    </source>
</reference>
<feature type="region of interest" description="Disordered" evidence="1">
    <location>
        <begin position="622"/>
        <end position="825"/>
    </location>
</feature>
<feature type="compositionally biased region" description="Basic and acidic residues" evidence="1">
    <location>
        <begin position="635"/>
        <end position="661"/>
    </location>
</feature>
<feature type="compositionally biased region" description="Polar residues" evidence="1">
    <location>
        <begin position="376"/>
        <end position="387"/>
    </location>
</feature>
<feature type="compositionally biased region" description="Polar residues" evidence="1">
    <location>
        <begin position="406"/>
        <end position="418"/>
    </location>
</feature>
<feature type="compositionally biased region" description="Low complexity" evidence="1">
    <location>
        <begin position="114"/>
        <end position="127"/>
    </location>
</feature>
<feature type="compositionally biased region" description="Basic and acidic residues" evidence="1">
    <location>
        <begin position="711"/>
        <end position="737"/>
    </location>
</feature>
<proteinExistence type="predicted"/>
<accession>A0A7S3Q519</accession>
<feature type="region of interest" description="Disordered" evidence="1">
    <location>
        <begin position="1"/>
        <end position="21"/>
    </location>
</feature>
<sequence>MTNVDGFAAHSSSCEDHVKNNLNGTLDEMDIERPMMSIKDRIRAMNMAARNGKPVGGNSTSAGPGPGPGSISGPTGPQDQANAVSENLCVEDLSAVNASTSRQHGLSSDPGVGNANDANPDVAAAKAITQWRRRRINSSGIDDKKPVVVEMGKVQEREKKSIQQSSDSESESGDWTMSDLTKGIPKRALSEGKRLPEKEVFKKKSGMIPQQHLNSDSSDMEGGGGSASAIKIPKGARVSGTNMNNSNTSRRSSPIETPPTTSSSSSPSYNQGEVGFVMPKLKPVRRAPHTLSLVSDITSARGPMIQMGSSQKCTSLEPPKAPNSNHIKTLELQHNVNIMENKHSKKSTRQRSKISDRIKAFTSAANGTGGNMPRVNPNTNMNTSSDVRSWKQKSKSPARYPVPVAPSTNGSTILNPNHNAVYGNTRRNLSRVGNGLVNPNGSTISAGSSHEEGGTRSCDSSERQSNQDDDSCNISVSTPLASSLAIGTPARLGAQPPTPNSYNSEAAYTSVASSGDGAVAGSVGSSGIPHPVQYSFVETPTSSIVECDNSNGTAPSLHHSTPTPKQPNVTVAAKPVAKPKIKNTLQSKLENDKQKAARKAKLARNGRKQMKVPGVLVAAQKRAQLQDQTNPWNNKRQDKSREQLKIDEPEQREVEQLKDVDYSETSQINTSGSSSFLDDDPTLRDSSTEAVAGCFPEESKSKNVNNKKSRKEMESIKEQEEQVKRSHSRHNSEDRIPLKPSPRDTPTSDNESSKELTFQCIVGEEDKAAVIKKSKDRPSSKGRPSSNSRPSSRDRRTRDRETMKESMKSSIRVSIKASDNESSKDFKFQCANEVEKMAVISKSRDRPSSKGRPSSRDRRTRDREAMKESIKENKSRQQKARQSRHRLQRAECRASEALQAKQSQDSTQNPSGSRPFDTSGSKSQMKANVVKQLMKRRRRRKEYHASLKEEASRTQAKDETNTLPEIIFETKKKDATAMAPTKQSKQKMLDFGTLQTDTSLSLPPNIVRSTTKSGKQLAKPKQVEETKISSPASTNSVPSATVMDQFNEDNEPEPVVDDFIDMELSPIRANDISNHDYDPSTSYRASPSNQSSIQFRDRLDSQTTPKRANRNISIRTYTDMSFSSHIVDSNVYTTAASDVNSAVSRAYSAPLEIPLTTRINIEASSDVGATRPRFTMSNLKNGRSFAQKLTCVESHLTLKSTHYDTLSDVSSEFRATSSISGASSTASSSLASRANKVLLKRRGKQKKANSDTGVSTDIAHATNLARMIMRGGSQAELKVHTPVENGRKLVHGTEAVKEALLEGRAQEQINSEDHSPNDQISPRGENSSVHIIPHSIDSIDLNESDIGLVFLSNIVRISSSEQDDAYTDSKYGNEQTPLVDADILMAKTTGETASDINQNVLAENENNDKENSVHAENDRDESFIADARSQMAKSGSFTLSDGFNDSSTFFGIGGEKTPTIVLQGEDLDRLKSLDRSEVTNEDFVRMIDIDTSELDYNHKNLIHNDDVITDSAGCDALLKIDQKTKDRISQVSHGLQMATKGLQLACGNLEDLEQSKDVNVSAVRILQQEKGGSVPFDEAGAMESAIELQYIPNEEISNISHENPSDNSILMHLTTSDITKPETLFTVSPDATLEMSSELFDVTSSNTKSSSNDDHAPNYISASSCDASDFTERSSYEKPHQHPTRRILQKHLLL</sequence>
<feature type="compositionally biased region" description="Basic and acidic residues" evidence="1">
    <location>
        <begin position="943"/>
        <end position="960"/>
    </location>
</feature>
<feature type="compositionally biased region" description="Basic and acidic residues" evidence="1">
    <location>
        <begin position="791"/>
        <end position="807"/>
    </location>
</feature>
<feature type="compositionally biased region" description="Polar residues" evidence="1">
    <location>
        <begin position="1079"/>
        <end position="1094"/>
    </location>
</feature>
<feature type="region of interest" description="Disordered" evidence="1">
    <location>
        <begin position="363"/>
        <end position="475"/>
    </location>
</feature>
<feature type="region of interest" description="Disordered" evidence="1">
    <location>
        <begin position="838"/>
        <end position="962"/>
    </location>
</feature>
<feature type="compositionally biased region" description="Polar residues" evidence="1">
    <location>
        <begin position="900"/>
        <end position="926"/>
    </location>
</feature>
<name>A0A7S3Q519_9STRA</name>
<gene>
    <name evidence="2" type="ORF">CDEB00056_LOCUS10813</name>
</gene>
<evidence type="ECO:0000313" key="2">
    <source>
        <dbReference type="EMBL" id="CAE0465961.1"/>
    </source>
</evidence>
<organism evidence="2">
    <name type="scientific">Chaetoceros debilis</name>
    <dbReference type="NCBI Taxonomy" id="122233"/>
    <lineage>
        <taxon>Eukaryota</taxon>
        <taxon>Sar</taxon>
        <taxon>Stramenopiles</taxon>
        <taxon>Ochrophyta</taxon>
        <taxon>Bacillariophyta</taxon>
        <taxon>Coscinodiscophyceae</taxon>
        <taxon>Chaetocerotophycidae</taxon>
        <taxon>Chaetocerotales</taxon>
        <taxon>Chaetocerotaceae</taxon>
        <taxon>Chaetoceros</taxon>
    </lineage>
</organism>
<feature type="compositionally biased region" description="Polar residues" evidence="1">
    <location>
        <begin position="663"/>
        <end position="676"/>
    </location>
</feature>
<feature type="compositionally biased region" description="Polar residues" evidence="1">
    <location>
        <begin position="437"/>
        <end position="448"/>
    </location>
</feature>
<dbReference type="EMBL" id="HBIO01013965">
    <property type="protein sequence ID" value="CAE0465961.1"/>
    <property type="molecule type" value="Transcribed_RNA"/>
</dbReference>
<feature type="compositionally biased region" description="Low complexity" evidence="1">
    <location>
        <begin position="781"/>
        <end position="790"/>
    </location>
</feature>
<feature type="compositionally biased region" description="Basic and acidic residues" evidence="1">
    <location>
        <begin position="188"/>
        <end position="202"/>
    </location>
</feature>
<feature type="compositionally biased region" description="Polar residues" evidence="1">
    <location>
        <begin position="1000"/>
        <end position="1014"/>
    </location>
</feature>
<feature type="compositionally biased region" description="Low complexity" evidence="1">
    <location>
        <begin position="56"/>
        <end position="77"/>
    </location>
</feature>
<feature type="region of interest" description="Disordered" evidence="1">
    <location>
        <begin position="1306"/>
        <end position="1325"/>
    </location>
</feature>
<feature type="compositionally biased region" description="Basic residues" evidence="1">
    <location>
        <begin position="933"/>
        <end position="942"/>
    </location>
</feature>
<feature type="compositionally biased region" description="Basic and acidic residues" evidence="1">
    <location>
        <begin position="449"/>
        <end position="466"/>
    </location>
</feature>
<feature type="compositionally biased region" description="Polar residues" evidence="1">
    <location>
        <begin position="623"/>
        <end position="634"/>
    </location>
</feature>
<feature type="compositionally biased region" description="Polar residues" evidence="1">
    <location>
        <begin position="96"/>
        <end position="106"/>
    </location>
</feature>
<feature type="compositionally biased region" description="Polar residues" evidence="1">
    <location>
        <begin position="1028"/>
        <end position="1039"/>
    </location>
</feature>
<feature type="compositionally biased region" description="Low complexity" evidence="1">
    <location>
        <begin position="241"/>
        <end position="268"/>
    </location>
</feature>
<feature type="compositionally biased region" description="Basic and acidic residues" evidence="1">
    <location>
        <begin position="842"/>
        <end position="875"/>
    </location>
</feature>
<feature type="region of interest" description="Disordered" evidence="1">
    <location>
        <begin position="1000"/>
        <end position="1039"/>
    </location>
</feature>